<dbReference type="SUPFAM" id="SSF51445">
    <property type="entry name" value="(Trans)glycosidases"/>
    <property type="match status" value="1"/>
</dbReference>
<dbReference type="AlphaFoldDB" id="A0ABD4AA14"/>
<dbReference type="EMBL" id="JXLU01000015">
    <property type="protein sequence ID" value="KIO74030.1"/>
    <property type="molecule type" value="Genomic_DNA"/>
</dbReference>
<dbReference type="Pfam" id="PF22612">
    <property type="entry name" value="GH113"/>
    <property type="match status" value="1"/>
</dbReference>
<dbReference type="InterPro" id="IPR017853">
    <property type="entry name" value="GH"/>
</dbReference>
<organism evidence="1 2">
    <name type="scientific">Caldibacillus thermoamylovorans</name>
    <dbReference type="NCBI Taxonomy" id="35841"/>
    <lineage>
        <taxon>Bacteria</taxon>
        <taxon>Bacillati</taxon>
        <taxon>Bacillota</taxon>
        <taxon>Bacilli</taxon>
        <taxon>Bacillales</taxon>
        <taxon>Bacillaceae</taxon>
        <taxon>Caldibacillus</taxon>
    </lineage>
</organism>
<dbReference type="InterPro" id="IPR055151">
    <property type="entry name" value="GH113"/>
</dbReference>
<comment type="caution">
    <text evidence="1">The sequence shown here is derived from an EMBL/GenBank/DDBJ whole genome shotgun (WGS) entry which is preliminary data.</text>
</comment>
<protein>
    <recommendedName>
        <fullName evidence="3">1,4-beta-xylanase</fullName>
    </recommendedName>
</protein>
<evidence type="ECO:0008006" key="3">
    <source>
        <dbReference type="Google" id="ProtNLM"/>
    </source>
</evidence>
<gene>
    <name evidence="1" type="ORF">B4167_1619</name>
</gene>
<evidence type="ECO:0000313" key="2">
    <source>
        <dbReference type="Proteomes" id="UP000032076"/>
    </source>
</evidence>
<reference evidence="1 2" key="1">
    <citation type="submission" date="2015-01" db="EMBL/GenBank/DDBJ databases">
        <title>Draft Genome Sequences of Four Bacillus thermoamylovorans Strains, Isolated From Food Products.</title>
        <authorList>
            <person name="Krawcyk A.O."/>
            <person name="Berendsen E.M."/>
            <person name="Eijlander R.T."/>
            <person name="de Jong A."/>
            <person name="Wells-Bennik M."/>
            <person name="Kuipers O.P."/>
        </authorList>
    </citation>
    <scope>NUCLEOTIDE SEQUENCE [LARGE SCALE GENOMIC DNA]</scope>
    <source>
        <strain evidence="1 2">B4167</strain>
    </source>
</reference>
<evidence type="ECO:0000313" key="1">
    <source>
        <dbReference type="EMBL" id="KIO74030.1"/>
    </source>
</evidence>
<dbReference type="Proteomes" id="UP000032076">
    <property type="component" value="Unassembled WGS sequence"/>
</dbReference>
<dbReference type="CDD" id="cd19606">
    <property type="entry name" value="GH113-like"/>
    <property type="match status" value="1"/>
</dbReference>
<accession>A0ABD4AA14</accession>
<name>A0ABD4AA14_9BACI</name>
<dbReference type="Gene3D" id="3.20.20.80">
    <property type="entry name" value="Glycosidases"/>
    <property type="match status" value="1"/>
</dbReference>
<sequence>MDFIKGFTFGWLSKKGDFLKEEAKESLRLLKERTNSNYVIFALAAIQDTPFSTFVNYRGDHMVDDDELVEMIQYAKELGMKVILKPTVNCKDGSWRAHINFFDIDVPGEPTWTEWFRSYTDYQLHYARIAEEQKCDMLIVGCEMVQSERVEKGWRKLIEEVRAVYSGLISYNTDKYQEDQITWWDAVDVISSSGYYPIHDWDRQLDRIEKVVEKYQLPFFFAEAGCPSRSGSAMIPNNWHHVGEVNVEEQADFYKVMFEKTKQRSWVGGFGLWDWSARLYDESKASQDNGYAVYGKPAERVIYKFYTSKNL</sequence>
<dbReference type="RefSeq" id="WP_041901995.1">
    <property type="nucleotide sequence ID" value="NZ_JXLT01000021.1"/>
</dbReference>
<proteinExistence type="predicted"/>